<dbReference type="STRING" id="1095629.A0A0C9XAV1"/>
<proteinExistence type="inferred from homology"/>
<evidence type="ECO:0000259" key="9">
    <source>
        <dbReference type="Pfam" id="PF00326"/>
    </source>
</evidence>
<dbReference type="HOGENOM" id="CLU_014230_1_1_1"/>
<dbReference type="SUPFAM" id="SSF53474">
    <property type="entry name" value="alpha/beta-Hydrolases"/>
    <property type="match status" value="1"/>
</dbReference>
<dbReference type="Pfam" id="PF00326">
    <property type="entry name" value="Peptidase_S9"/>
    <property type="match status" value="1"/>
</dbReference>
<dbReference type="InterPro" id="IPR045550">
    <property type="entry name" value="AARE_N"/>
</dbReference>
<evidence type="ECO:0000256" key="5">
    <source>
        <dbReference type="ARBA" id="ARBA00012917"/>
    </source>
</evidence>
<dbReference type="EC" id="3.4.19.1" evidence="5"/>
<dbReference type="InterPro" id="IPR029058">
    <property type="entry name" value="AB_hydrolase_fold"/>
</dbReference>
<evidence type="ECO:0000256" key="4">
    <source>
        <dbReference type="ARBA" id="ARBA00011881"/>
    </source>
</evidence>
<evidence type="ECO:0000256" key="6">
    <source>
        <dbReference type="ARBA" id="ARBA00022490"/>
    </source>
</evidence>
<dbReference type="Gene3D" id="3.40.50.1820">
    <property type="entry name" value="alpha/beta hydrolase"/>
    <property type="match status" value="1"/>
</dbReference>
<reference evidence="12" key="2">
    <citation type="submission" date="2015-01" db="EMBL/GenBank/DDBJ databases">
        <title>Evolutionary Origins and Diversification of the Mycorrhizal Mutualists.</title>
        <authorList>
            <consortium name="DOE Joint Genome Institute"/>
            <consortium name="Mycorrhizal Genomics Consortium"/>
            <person name="Kohler A."/>
            <person name="Kuo A."/>
            <person name="Nagy L.G."/>
            <person name="Floudas D."/>
            <person name="Copeland A."/>
            <person name="Barry K.W."/>
            <person name="Cichocki N."/>
            <person name="Veneault-Fourrey C."/>
            <person name="LaButti K."/>
            <person name="Lindquist E.A."/>
            <person name="Lipzen A."/>
            <person name="Lundell T."/>
            <person name="Morin E."/>
            <person name="Murat C."/>
            <person name="Riley R."/>
            <person name="Ohm R."/>
            <person name="Sun H."/>
            <person name="Tunlid A."/>
            <person name="Henrissat B."/>
            <person name="Grigoriev I.V."/>
            <person name="Hibbett D.S."/>
            <person name="Martin F."/>
        </authorList>
    </citation>
    <scope>NUCLEOTIDE SEQUENCE [LARGE SCALE GENOMIC DNA]</scope>
    <source>
        <strain evidence="12">LaAM-08-1</strain>
    </source>
</reference>
<feature type="domain" description="Peptidase S9 prolyl oligopeptidase catalytic" evidence="9">
    <location>
        <begin position="495"/>
        <end position="722"/>
    </location>
</feature>
<dbReference type="GO" id="GO:0006508">
    <property type="term" value="P:proteolysis"/>
    <property type="evidence" value="ECO:0007669"/>
    <property type="project" value="InterPro"/>
</dbReference>
<dbReference type="GO" id="GO:0008242">
    <property type="term" value="F:omega peptidase activity"/>
    <property type="evidence" value="ECO:0007669"/>
    <property type="project" value="UniProtKB-EC"/>
</dbReference>
<name>A0A0C9XAV1_9AGAR</name>
<comment type="subcellular location">
    <subcellularLocation>
        <location evidence="2">Cytoplasm</location>
    </subcellularLocation>
</comment>
<evidence type="ECO:0000313" key="12">
    <source>
        <dbReference type="Proteomes" id="UP000054477"/>
    </source>
</evidence>
<accession>A0A0C9XAV1</accession>
<dbReference type="AlphaFoldDB" id="A0A0C9XAV1"/>
<dbReference type="GO" id="GO:0005737">
    <property type="term" value="C:cytoplasm"/>
    <property type="evidence" value="ECO:0007669"/>
    <property type="project" value="UniProtKB-SubCell"/>
</dbReference>
<evidence type="ECO:0000256" key="2">
    <source>
        <dbReference type="ARBA" id="ARBA00004496"/>
    </source>
</evidence>
<comment type="subunit">
    <text evidence="4">Homotetramer.</text>
</comment>
<feature type="domain" description="Acylamino-acid-releasing enzyme N-terminal" evidence="10">
    <location>
        <begin position="64"/>
        <end position="425"/>
    </location>
</feature>
<evidence type="ECO:0000256" key="1">
    <source>
        <dbReference type="ARBA" id="ARBA00000721"/>
    </source>
</evidence>
<evidence type="ECO:0000259" key="10">
    <source>
        <dbReference type="Pfam" id="PF19283"/>
    </source>
</evidence>
<evidence type="ECO:0000256" key="8">
    <source>
        <dbReference type="ARBA" id="ARBA00032829"/>
    </source>
</evidence>
<dbReference type="Pfam" id="PF19283">
    <property type="entry name" value="APEH_N"/>
    <property type="match status" value="1"/>
</dbReference>
<dbReference type="OrthoDB" id="43744at2759"/>
<keyword evidence="6" id="KW-0963">Cytoplasm</keyword>
<dbReference type="GO" id="GO:0004252">
    <property type="term" value="F:serine-type endopeptidase activity"/>
    <property type="evidence" value="ECO:0007669"/>
    <property type="project" value="TreeGrafter"/>
</dbReference>
<comment type="catalytic activity">
    <reaction evidence="1">
        <text>Cleavage of an N-acetyl or N-formyl amino acid from the N-terminus of a polypeptide.</text>
        <dbReference type="EC" id="3.4.19.1"/>
    </reaction>
</comment>
<keyword evidence="12" id="KW-1185">Reference proteome</keyword>
<sequence>MYYTTLAEIPVPTSAQFLGRDSAQVRYSVRNHVRNVNTTLIKTITGLLASDGPSLSPLLDFDLVASVVSPSGRRRAVLREVKSGTAQGSRFVEVWCDDLLEASLDVSEKHGAFYADEYLSSLAFSPSELAIVYTAESNQPKSNDRYHRFRFQPDFGEGLDGKKCPTTFVLRWKPSTLENDKNDMPVIALLPLSIPSHICFGQAIFSPNSENIIYGTGYEYSRDGRMLGLKGCYNRPTGIWQVIIKNDPTDRKTCTLQKLTPSYLSCRSPRSISSAESSVLLWLSCKTGGAHVSTSTLHALDITSDKSPIDPAAIEAAVDPIVDVVMNPIRNRFPGLYPSYNMPFSPIVKLQSQNHLLISSIWGSRFTILLVSVEDGSVRDLTPASEELFSWSILATDGSCRFICSRSSPSIPYEVILGTLNDAGDVAWKVLDRPILTEQVSNILSTIRTSIVEIPGRYPTETIVVQSIDSVASRLAPCITVPHGGPHATTTTTFAATTTAMVLEGYTLSLPNYTGSLGFGESSIQALIGNCGALDVQDCVASINYLVNLGVAEHGPGKQFVMGGSHGGFLTAHLIGQYPSMFSAAVMRNPVISSGEISTSDIPDWYYSEFGFDYPVSTAPFTRLSDSGPIPLMPAETFSKLRAVSPIAHINNVTVPVLLLIGDCDRRVAPMQGIGYYHALKSHFGSDGAVEMLVFEGESHPLDGVEAGKVVFEAGRDWFKNCKSKFSNLGAGLA</sequence>
<dbReference type="Proteomes" id="UP000054477">
    <property type="component" value="Unassembled WGS sequence"/>
</dbReference>
<protein>
    <recommendedName>
        <fullName evidence="5">acylaminoacyl-peptidase</fullName>
        <ecNumber evidence="5">3.4.19.1</ecNumber>
    </recommendedName>
    <alternativeName>
        <fullName evidence="8">Dipeptidyl-peptidase V</fullName>
    </alternativeName>
</protein>
<dbReference type="SUPFAM" id="SSF82171">
    <property type="entry name" value="DPP6 N-terminal domain-like"/>
    <property type="match status" value="1"/>
</dbReference>
<organism evidence="11 12">
    <name type="scientific">Laccaria amethystina LaAM-08-1</name>
    <dbReference type="NCBI Taxonomy" id="1095629"/>
    <lineage>
        <taxon>Eukaryota</taxon>
        <taxon>Fungi</taxon>
        <taxon>Dikarya</taxon>
        <taxon>Basidiomycota</taxon>
        <taxon>Agaricomycotina</taxon>
        <taxon>Agaricomycetes</taxon>
        <taxon>Agaricomycetidae</taxon>
        <taxon>Agaricales</taxon>
        <taxon>Agaricineae</taxon>
        <taxon>Hydnangiaceae</taxon>
        <taxon>Laccaria</taxon>
    </lineage>
</organism>
<dbReference type="PANTHER" id="PTHR42776:SF4">
    <property type="entry name" value="ACYLAMINO-ACID-RELEASING ENZYME"/>
    <property type="match status" value="1"/>
</dbReference>
<dbReference type="InterPro" id="IPR001375">
    <property type="entry name" value="Peptidase_S9_cat"/>
</dbReference>
<comment type="similarity">
    <text evidence="3">Belongs to the peptidase S9C family.</text>
</comment>
<evidence type="ECO:0000256" key="3">
    <source>
        <dbReference type="ARBA" id="ARBA00010040"/>
    </source>
</evidence>
<evidence type="ECO:0000313" key="11">
    <source>
        <dbReference type="EMBL" id="KIK09405.1"/>
    </source>
</evidence>
<dbReference type="EMBL" id="KN838538">
    <property type="protein sequence ID" value="KIK09405.1"/>
    <property type="molecule type" value="Genomic_DNA"/>
</dbReference>
<evidence type="ECO:0000256" key="7">
    <source>
        <dbReference type="ARBA" id="ARBA00022801"/>
    </source>
</evidence>
<keyword evidence="7" id="KW-0378">Hydrolase</keyword>
<dbReference type="PANTHER" id="PTHR42776">
    <property type="entry name" value="SERINE PEPTIDASE S9 FAMILY MEMBER"/>
    <property type="match status" value="1"/>
</dbReference>
<gene>
    <name evidence="11" type="ORF">K443DRAFT_127372</name>
</gene>
<reference evidence="11 12" key="1">
    <citation type="submission" date="2014-04" db="EMBL/GenBank/DDBJ databases">
        <authorList>
            <consortium name="DOE Joint Genome Institute"/>
            <person name="Kuo A."/>
            <person name="Kohler A."/>
            <person name="Nagy L.G."/>
            <person name="Floudas D."/>
            <person name="Copeland A."/>
            <person name="Barry K.W."/>
            <person name="Cichocki N."/>
            <person name="Veneault-Fourrey C."/>
            <person name="LaButti K."/>
            <person name="Lindquist E.A."/>
            <person name="Lipzen A."/>
            <person name="Lundell T."/>
            <person name="Morin E."/>
            <person name="Murat C."/>
            <person name="Sun H."/>
            <person name="Tunlid A."/>
            <person name="Henrissat B."/>
            <person name="Grigoriev I.V."/>
            <person name="Hibbett D.S."/>
            <person name="Martin F."/>
            <person name="Nordberg H.P."/>
            <person name="Cantor M.N."/>
            <person name="Hua S.X."/>
        </authorList>
    </citation>
    <scope>NUCLEOTIDE SEQUENCE [LARGE SCALE GENOMIC DNA]</scope>
    <source>
        <strain evidence="11 12">LaAM-08-1</strain>
    </source>
</reference>